<dbReference type="AlphaFoldDB" id="A0AAP0HTG8"/>
<evidence type="ECO:0000256" key="5">
    <source>
        <dbReference type="SAM" id="MobiDB-lite"/>
    </source>
</evidence>
<reference evidence="7 8" key="1">
    <citation type="submission" date="2024-01" db="EMBL/GenBank/DDBJ databases">
        <title>Genome assemblies of Stephania.</title>
        <authorList>
            <person name="Yang L."/>
        </authorList>
    </citation>
    <scope>NUCLEOTIDE SEQUENCE [LARGE SCALE GENOMIC DNA]</scope>
    <source>
        <strain evidence="7">QJT</strain>
        <tissue evidence="7">Leaf</tissue>
    </source>
</reference>
<keyword evidence="8" id="KW-1185">Reference proteome</keyword>
<dbReference type="PANTHER" id="PTHR31251:SF169">
    <property type="entry name" value="SQUAMOSA PROMOTER-BINDING-LIKE PROTEIN 8"/>
    <property type="match status" value="1"/>
</dbReference>
<dbReference type="SUPFAM" id="SSF103612">
    <property type="entry name" value="SBT domain"/>
    <property type="match status" value="1"/>
</dbReference>
<dbReference type="GO" id="GO:0008270">
    <property type="term" value="F:zinc ion binding"/>
    <property type="evidence" value="ECO:0007669"/>
    <property type="project" value="UniProtKB-KW"/>
</dbReference>
<accession>A0AAP0HTG8</accession>
<evidence type="ECO:0000256" key="2">
    <source>
        <dbReference type="ARBA" id="ARBA00022771"/>
    </source>
</evidence>
<dbReference type="GO" id="GO:0003677">
    <property type="term" value="F:DNA binding"/>
    <property type="evidence" value="ECO:0007669"/>
    <property type="project" value="InterPro"/>
</dbReference>
<organism evidence="7 8">
    <name type="scientific">Stephania japonica</name>
    <dbReference type="NCBI Taxonomy" id="461633"/>
    <lineage>
        <taxon>Eukaryota</taxon>
        <taxon>Viridiplantae</taxon>
        <taxon>Streptophyta</taxon>
        <taxon>Embryophyta</taxon>
        <taxon>Tracheophyta</taxon>
        <taxon>Spermatophyta</taxon>
        <taxon>Magnoliopsida</taxon>
        <taxon>Ranunculales</taxon>
        <taxon>Menispermaceae</taxon>
        <taxon>Menispermoideae</taxon>
        <taxon>Cissampelideae</taxon>
        <taxon>Stephania</taxon>
    </lineage>
</organism>
<evidence type="ECO:0000256" key="1">
    <source>
        <dbReference type="ARBA" id="ARBA00022723"/>
    </source>
</evidence>
<dbReference type="PROSITE" id="PS51141">
    <property type="entry name" value="ZF_SBP"/>
    <property type="match status" value="1"/>
</dbReference>
<comment type="caution">
    <text evidence="7">The sequence shown here is derived from an EMBL/GenBank/DDBJ whole genome shotgun (WGS) entry which is preliminary data.</text>
</comment>
<dbReference type="Pfam" id="PF03110">
    <property type="entry name" value="SBP"/>
    <property type="match status" value="1"/>
</dbReference>
<dbReference type="InterPro" id="IPR004333">
    <property type="entry name" value="SBP_dom"/>
</dbReference>
<feature type="compositionally biased region" description="Low complexity" evidence="5">
    <location>
        <begin position="50"/>
        <end position="67"/>
    </location>
</feature>
<keyword evidence="3" id="KW-0862">Zinc</keyword>
<evidence type="ECO:0000256" key="3">
    <source>
        <dbReference type="ARBA" id="ARBA00022833"/>
    </source>
</evidence>
<dbReference type="EMBL" id="JBBNAE010000009">
    <property type="protein sequence ID" value="KAK9097394.1"/>
    <property type="molecule type" value="Genomic_DNA"/>
</dbReference>
<dbReference type="GO" id="GO:0005634">
    <property type="term" value="C:nucleus"/>
    <property type="evidence" value="ECO:0007669"/>
    <property type="project" value="InterPro"/>
</dbReference>
<name>A0AAP0HTG8_9MAGN</name>
<evidence type="ECO:0000256" key="4">
    <source>
        <dbReference type="PROSITE-ProRule" id="PRU00470"/>
    </source>
</evidence>
<keyword evidence="1" id="KW-0479">Metal-binding</keyword>
<dbReference type="Gene3D" id="4.10.1100.10">
    <property type="entry name" value="Transcription factor, SBP-box domain"/>
    <property type="match status" value="1"/>
</dbReference>
<evidence type="ECO:0000313" key="7">
    <source>
        <dbReference type="EMBL" id="KAK9097394.1"/>
    </source>
</evidence>
<dbReference type="PANTHER" id="PTHR31251">
    <property type="entry name" value="SQUAMOSA PROMOTER-BINDING-LIKE PROTEIN 4"/>
    <property type="match status" value="1"/>
</dbReference>
<dbReference type="InterPro" id="IPR036893">
    <property type="entry name" value="SBP_sf"/>
</dbReference>
<keyword evidence="2 4" id="KW-0863">Zinc-finger</keyword>
<feature type="domain" description="SBP-type" evidence="6">
    <location>
        <begin position="225"/>
        <end position="291"/>
    </location>
</feature>
<proteinExistence type="predicted"/>
<evidence type="ECO:0000313" key="8">
    <source>
        <dbReference type="Proteomes" id="UP001417504"/>
    </source>
</evidence>
<sequence length="291" mass="33162">MNINNNNISLNGGGFENWNVNNNINNPSMVSFVGLQGSNYKQYFKEWETSSHTSSSPTTTNTTNNNNDSLFINHHQTPSPNIFDFTTLSTSLSSQQFLTPNNFTQPSPSQFQDYPSQDLLKKEESHHDHQDQDHHHNHTFMTTLEGLATTTTSTSTTTTTTTPTFSSYFDVISTTTSNSTSTTGGRIGLNLGHRTYFSSRETALIDRLFRRPRGFYQGHYHHNQIPRCQAEGCKIDLTNAKHYHRRHKVCEFHSKATKVVAAGLDQRFCQQCSRYQLSLLIIIKFLYPFNF</sequence>
<dbReference type="Proteomes" id="UP001417504">
    <property type="component" value="Unassembled WGS sequence"/>
</dbReference>
<feature type="region of interest" description="Disordered" evidence="5">
    <location>
        <begin position="50"/>
        <end position="75"/>
    </location>
</feature>
<evidence type="ECO:0000259" key="6">
    <source>
        <dbReference type="PROSITE" id="PS51141"/>
    </source>
</evidence>
<dbReference type="InterPro" id="IPR044817">
    <property type="entry name" value="SBP-like"/>
</dbReference>
<gene>
    <name evidence="7" type="ORF">Sjap_022891</name>
</gene>
<protein>
    <recommendedName>
        <fullName evidence="6">SBP-type domain-containing protein</fullName>
    </recommendedName>
</protein>